<reference evidence="7" key="2">
    <citation type="submission" date="2015-01" db="EMBL/GenBank/DDBJ databases">
        <title>Evolutionary Origins and Diversification of the Mycorrhizal Mutualists.</title>
        <authorList>
            <consortium name="DOE Joint Genome Institute"/>
            <consortium name="Mycorrhizal Genomics Consortium"/>
            <person name="Kohler A."/>
            <person name="Kuo A."/>
            <person name="Nagy L.G."/>
            <person name="Floudas D."/>
            <person name="Copeland A."/>
            <person name="Barry K.W."/>
            <person name="Cichocki N."/>
            <person name="Veneault-Fourrey C."/>
            <person name="LaButti K."/>
            <person name="Lindquist E.A."/>
            <person name="Lipzen A."/>
            <person name="Lundell T."/>
            <person name="Morin E."/>
            <person name="Murat C."/>
            <person name="Riley R."/>
            <person name="Ohm R."/>
            <person name="Sun H."/>
            <person name="Tunlid A."/>
            <person name="Henrissat B."/>
            <person name="Grigoriev I.V."/>
            <person name="Hibbett D.S."/>
            <person name="Martin F."/>
        </authorList>
    </citation>
    <scope>NUCLEOTIDE SEQUENCE [LARGE SCALE GENOMIC DNA]</scope>
    <source>
        <strain evidence="7">Foug A</strain>
    </source>
</reference>
<dbReference type="PROSITE" id="PS00108">
    <property type="entry name" value="PROTEIN_KINASE_ST"/>
    <property type="match status" value="1"/>
</dbReference>
<dbReference type="GO" id="GO:0005634">
    <property type="term" value="C:nucleus"/>
    <property type="evidence" value="ECO:0007669"/>
    <property type="project" value="TreeGrafter"/>
</dbReference>
<dbReference type="PROSITE" id="PS00107">
    <property type="entry name" value="PROTEIN_KINASE_ATP"/>
    <property type="match status" value="1"/>
</dbReference>
<protein>
    <recommendedName>
        <fullName evidence="5">Protein kinase domain-containing protein</fullName>
    </recommendedName>
</protein>
<keyword evidence="2 3" id="KW-0067">ATP-binding</keyword>
<dbReference type="AlphaFoldDB" id="A0A0C3AMH8"/>
<dbReference type="InterPro" id="IPR011009">
    <property type="entry name" value="Kinase-like_dom_sf"/>
</dbReference>
<evidence type="ECO:0000313" key="7">
    <source>
        <dbReference type="Proteomes" id="UP000053989"/>
    </source>
</evidence>
<keyword evidence="1 3" id="KW-0547">Nucleotide-binding</keyword>
<dbReference type="GO" id="GO:0035556">
    <property type="term" value="P:intracellular signal transduction"/>
    <property type="evidence" value="ECO:0007669"/>
    <property type="project" value="TreeGrafter"/>
</dbReference>
<dbReference type="Pfam" id="PF00069">
    <property type="entry name" value="Pkinase"/>
    <property type="match status" value="1"/>
</dbReference>
<feature type="region of interest" description="Disordered" evidence="4">
    <location>
        <begin position="109"/>
        <end position="167"/>
    </location>
</feature>
<dbReference type="InParanoid" id="A0A0C3AMH8"/>
<dbReference type="InterPro" id="IPR008271">
    <property type="entry name" value="Ser/Thr_kinase_AS"/>
</dbReference>
<feature type="binding site" evidence="3">
    <location>
        <position position="263"/>
    </location>
    <ligand>
        <name>ATP</name>
        <dbReference type="ChEBI" id="CHEBI:30616"/>
    </ligand>
</feature>
<dbReference type="GO" id="GO:0004674">
    <property type="term" value="F:protein serine/threonine kinase activity"/>
    <property type="evidence" value="ECO:0007669"/>
    <property type="project" value="TreeGrafter"/>
</dbReference>
<gene>
    <name evidence="6" type="ORF">SCLCIDRAFT_14533</name>
</gene>
<evidence type="ECO:0000313" key="6">
    <source>
        <dbReference type="EMBL" id="KIM66162.1"/>
    </source>
</evidence>
<organism evidence="6 7">
    <name type="scientific">Scleroderma citrinum Foug A</name>
    <dbReference type="NCBI Taxonomy" id="1036808"/>
    <lineage>
        <taxon>Eukaryota</taxon>
        <taxon>Fungi</taxon>
        <taxon>Dikarya</taxon>
        <taxon>Basidiomycota</taxon>
        <taxon>Agaricomycotina</taxon>
        <taxon>Agaricomycetes</taxon>
        <taxon>Agaricomycetidae</taxon>
        <taxon>Boletales</taxon>
        <taxon>Sclerodermatineae</taxon>
        <taxon>Sclerodermataceae</taxon>
        <taxon>Scleroderma</taxon>
    </lineage>
</organism>
<evidence type="ECO:0000256" key="3">
    <source>
        <dbReference type="PROSITE-ProRule" id="PRU10141"/>
    </source>
</evidence>
<dbReference type="GO" id="GO:0005524">
    <property type="term" value="F:ATP binding"/>
    <property type="evidence" value="ECO:0007669"/>
    <property type="project" value="UniProtKB-UniRule"/>
</dbReference>
<dbReference type="GO" id="GO:0005829">
    <property type="term" value="C:cytosol"/>
    <property type="evidence" value="ECO:0007669"/>
    <property type="project" value="TreeGrafter"/>
</dbReference>
<dbReference type="OrthoDB" id="10252171at2759"/>
<dbReference type="InterPro" id="IPR000719">
    <property type="entry name" value="Prot_kinase_dom"/>
</dbReference>
<dbReference type="Gene3D" id="3.30.200.20">
    <property type="entry name" value="Phosphorylase Kinase, domain 1"/>
    <property type="match status" value="1"/>
</dbReference>
<dbReference type="EMBL" id="KN822018">
    <property type="protein sequence ID" value="KIM66162.1"/>
    <property type="molecule type" value="Genomic_DNA"/>
</dbReference>
<keyword evidence="7" id="KW-1185">Reference proteome</keyword>
<dbReference type="PANTHER" id="PTHR24346">
    <property type="entry name" value="MAP/MICROTUBULE AFFINITY-REGULATING KINASE"/>
    <property type="match status" value="1"/>
</dbReference>
<sequence length="587" mass="63945">MLAETTFDRTLDDDDWLAPPPSKLHRTASVENSWGVTCIGRGFDWNTKVDDHPTSHHSPEPQTPPNESLYCEPVHPASPVRRSPAVSPIVIVPPCQPAAPSLEPLKIHLPSSTARPSDPPVFSSPLSTSPIRSYSPSSSVQFNPSDTSRPPRSPTHPRPRRRSSQQRVSLIAGRVSIAPMEPPSPSLPMPQILRRTGSSGNLISSVASTRPPTPVSEAKSIPSKKTISDFFIEGDLGRGAYGLVKRAREYNSDGSLGQPVVIKQIIKSRILADCWKRHHQYGTIPIEIFVMSVISSTSLILPPVRAWDPSRLSHSPPKIGPNECWEEGKTIKGHPNICAILDFFEDTHYYYLVLPSTVPEHLPDQPPPPTDLFDLVESYPGGLPPAQIRSYLGQLADALCFLHSHGIVHRDVKDENVVLGPEGRCVLIDFGSSGLVRRNGWDTFSGTLDYAGPEILRGERYHGKEQDVWAFGVVAYVLLVGECPFLTAAEAQEGLESPFANASISLDERCGDDKSGEGEEVDGGGALGDAAALVKACLQVAVHARPTFENILECRFLSGNYGWGMKSPYGSQRPLSPRPSAFPTCIN</sequence>
<dbReference type="HOGENOM" id="CLU_009746_1_0_1"/>
<dbReference type="Proteomes" id="UP000053989">
    <property type="component" value="Unassembled WGS sequence"/>
</dbReference>
<feature type="domain" description="Protein kinase" evidence="5">
    <location>
        <begin position="230"/>
        <end position="557"/>
    </location>
</feature>
<evidence type="ECO:0000256" key="2">
    <source>
        <dbReference type="ARBA" id="ARBA00022840"/>
    </source>
</evidence>
<proteinExistence type="predicted"/>
<feature type="compositionally biased region" description="Basic and acidic residues" evidence="4">
    <location>
        <begin position="47"/>
        <end position="59"/>
    </location>
</feature>
<dbReference type="Gene3D" id="1.10.510.10">
    <property type="entry name" value="Transferase(Phosphotransferase) domain 1"/>
    <property type="match status" value="1"/>
</dbReference>
<dbReference type="GO" id="GO:0045719">
    <property type="term" value="P:negative regulation of glycogen biosynthetic process"/>
    <property type="evidence" value="ECO:0007669"/>
    <property type="project" value="TreeGrafter"/>
</dbReference>
<reference evidence="6 7" key="1">
    <citation type="submission" date="2014-04" db="EMBL/GenBank/DDBJ databases">
        <authorList>
            <consortium name="DOE Joint Genome Institute"/>
            <person name="Kuo A."/>
            <person name="Kohler A."/>
            <person name="Nagy L.G."/>
            <person name="Floudas D."/>
            <person name="Copeland A."/>
            <person name="Barry K.W."/>
            <person name="Cichocki N."/>
            <person name="Veneault-Fourrey C."/>
            <person name="LaButti K."/>
            <person name="Lindquist E.A."/>
            <person name="Lipzen A."/>
            <person name="Lundell T."/>
            <person name="Morin E."/>
            <person name="Murat C."/>
            <person name="Sun H."/>
            <person name="Tunlid A."/>
            <person name="Henrissat B."/>
            <person name="Grigoriev I.V."/>
            <person name="Hibbett D.S."/>
            <person name="Martin F."/>
            <person name="Nordberg H.P."/>
            <person name="Cantor M.N."/>
            <person name="Hua S.X."/>
        </authorList>
    </citation>
    <scope>NUCLEOTIDE SEQUENCE [LARGE SCALE GENOMIC DNA]</scope>
    <source>
        <strain evidence="6 7">Foug A</strain>
    </source>
</reference>
<feature type="compositionally biased region" description="Polar residues" evidence="4">
    <location>
        <begin position="201"/>
        <end position="210"/>
    </location>
</feature>
<evidence type="ECO:0000256" key="1">
    <source>
        <dbReference type="ARBA" id="ARBA00022741"/>
    </source>
</evidence>
<feature type="region of interest" description="Disordered" evidence="4">
    <location>
        <begin position="45"/>
        <end position="81"/>
    </location>
</feature>
<dbReference type="STRING" id="1036808.A0A0C3AMH8"/>
<accession>A0A0C3AMH8</accession>
<dbReference type="PANTHER" id="PTHR24346:SF51">
    <property type="entry name" value="PAS DOMAIN-CONTAINING SERINE_THREONINE-PROTEIN KINASE"/>
    <property type="match status" value="1"/>
</dbReference>
<feature type="region of interest" description="Disordered" evidence="4">
    <location>
        <begin position="201"/>
        <end position="220"/>
    </location>
</feature>
<evidence type="ECO:0000259" key="5">
    <source>
        <dbReference type="PROSITE" id="PS50011"/>
    </source>
</evidence>
<dbReference type="InterPro" id="IPR017441">
    <property type="entry name" value="Protein_kinase_ATP_BS"/>
</dbReference>
<dbReference type="PROSITE" id="PS50011">
    <property type="entry name" value="PROTEIN_KINASE_DOM"/>
    <property type="match status" value="1"/>
</dbReference>
<feature type="compositionally biased region" description="Low complexity" evidence="4">
    <location>
        <begin position="127"/>
        <end position="150"/>
    </location>
</feature>
<dbReference type="SMART" id="SM00220">
    <property type="entry name" value="S_TKc"/>
    <property type="match status" value="1"/>
</dbReference>
<dbReference type="SUPFAM" id="SSF56112">
    <property type="entry name" value="Protein kinase-like (PK-like)"/>
    <property type="match status" value="1"/>
</dbReference>
<feature type="compositionally biased region" description="Basic and acidic residues" evidence="4">
    <location>
        <begin position="1"/>
        <end position="10"/>
    </location>
</feature>
<feature type="compositionally biased region" description="Basic residues" evidence="4">
    <location>
        <begin position="155"/>
        <end position="164"/>
    </location>
</feature>
<name>A0A0C3AMH8_9AGAM</name>
<feature type="region of interest" description="Disordered" evidence="4">
    <location>
        <begin position="1"/>
        <end position="31"/>
    </location>
</feature>
<evidence type="ECO:0000256" key="4">
    <source>
        <dbReference type="SAM" id="MobiDB-lite"/>
    </source>
</evidence>